<dbReference type="GO" id="GO:0051082">
    <property type="term" value="F:unfolded protein binding"/>
    <property type="evidence" value="ECO:0007669"/>
    <property type="project" value="TreeGrafter"/>
</dbReference>
<organism evidence="2 3">
    <name type="scientific">Malassezia globosa (strain ATCC MYA-4612 / CBS 7966)</name>
    <name type="common">Dandruff-associated fungus</name>
    <dbReference type="NCBI Taxonomy" id="425265"/>
    <lineage>
        <taxon>Eukaryota</taxon>
        <taxon>Fungi</taxon>
        <taxon>Dikarya</taxon>
        <taxon>Basidiomycota</taxon>
        <taxon>Ustilaginomycotina</taxon>
        <taxon>Malasseziomycetes</taxon>
        <taxon>Malasseziales</taxon>
        <taxon>Malasseziaceae</taxon>
        <taxon>Malassezia</taxon>
    </lineage>
</organism>
<dbReference type="SMART" id="SM00786">
    <property type="entry name" value="SHR3_chaperone"/>
    <property type="match status" value="1"/>
</dbReference>
<keyword evidence="3" id="KW-1185">Reference proteome</keyword>
<dbReference type="InterPro" id="IPR013248">
    <property type="entry name" value="Psh3/Shr3"/>
</dbReference>
<proteinExistence type="predicted"/>
<accession>A8QCJ9</accession>
<gene>
    <name evidence="2" type="ORF">MGL_4017</name>
</gene>
<dbReference type="PANTHER" id="PTHR28228:SF1">
    <property type="entry name" value="SECRETORY COMPONENT PROTEIN SHR3"/>
    <property type="match status" value="1"/>
</dbReference>
<keyword evidence="1" id="KW-0812">Transmembrane</keyword>
<dbReference type="Proteomes" id="UP000008837">
    <property type="component" value="Unassembled WGS sequence"/>
</dbReference>
<dbReference type="OrthoDB" id="5229808at2759"/>
<keyword evidence="1" id="KW-0472">Membrane</keyword>
<dbReference type="FunCoup" id="A8QCJ9">
    <property type="interactions" value="57"/>
</dbReference>
<protein>
    <recommendedName>
        <fullName evidence="4">Shr3 amino acid permease chaperone</fullName>
    </recommendedName>
</protein>
<feature type="transmembrane region" description="Helical" evidence="1">
    <location>
        <begin position="150"/>
        <end position="171"/>
    </location>
</feature>
<evidence type="ECO:0000313" key="3">
    <source>
        <dbReference type="Proteomes" id="UP000008837"/>
    </source>
</evidence>
<dbReference type="GO" id="GO:0006888">
    <property type="term" value="P:endoplasmic reticulum to Golgi vesicle-mediated transport"/>
    <property type="evidence" value="ECO:0007669"/>
    <property type="project" value="TreeGrafter"/>
</dbReference>
<feature type="transmembrane region" description="Helical" evidence="1">
    <location>
        <begin position="7"/>
        <end position="25"/>
    </location>
</feature>
<comment type="caution">
    <text evidence="2">The sequence shown here is derived from an EMBL/GenBank/DDBJ whole genome shotgun (WGS) entry which is preliminary data.</text>
</comment>
<sequence>MGFRTGFVIASVCFTYGLLYITSTYDYPLLFQQGFTQSDVDKSVGFYLSMYQAPLSVKALVHSVFGLGLIGIVVKIVRWGEQDKYFGSVSLLLYFSSLLMYVSVEIPNMRVLAAPEEKNIVHRAVFDAEDTRKVENYEFYPLTGRERASVVQVIGATNVIITALLAGVLLMQGGEWYSTRLDRIAENKQRQEMIAKLGADRSVEKKVD</sequence>
<dbReference type="InParanoid" id="A8QCJ9"/>
<dbReference type="KEGG" id="mgl:MGL_4017"/>
<dbReference type="Pfam" id="PF08229">
    <property type="entry name" value="SHR3_chaperone"/>
    <property type="match status" value="1"/>
</dbReference>
<feature type="transmembrane region" description="Helical" evidence="1">
    <location>
        <begin position="85"/>
        <end position="104"/>
    </location>
</feature>
<keyword evidence="1" id="KW-1133">Transmembrane helix</keyword>
<dbReference type="AlphaFoldDB" id="A8QCJ9"/>
<evidence type="ECO:0000256" key="1">
    <source>
        <dbReference type="SAM" id="Phobius"/>
    </source>
</evidence>
<evidence type="ECO:0008006" key="4">
    <source>
        <dbReference type="Google" id="ProtNLM"/>
    </source>
</evidence>
<dbReference type="RefSeq" id="XP_001728850.1">
    <property type="nucleotide sequence ID" value="XM_001728798.1"/>
</dbReference>
<dbReference type="OMA" id="ANMLFDG"/>
<dbReference type="EMBL" id="AAYY01000018">
    <property type="protein sequence ID" value="EDP41636.1"/>
    <property type="molecule type" value="Genomic_DNA"/>
</dbReference>
<feature type="transmembrane region" description="Helical" evidence="1">
    <location>
        <begin position="59"/>
        <end position="78"/>
    </location>
</feature>
<dbReference type="GO" id="GO:0005789">
    <property type="term" value="C:endoplasmic reticulum membrane"/>
    <property type="evidence" value="ECO:0007669"/>
    <property type="project" value="TreeGrafter"/>
</dbReference>
<reference evidence="2 3" key="1">
    <citation type="journal article" date="2007" name="Proc. Natl. Acad. Sci. U.S.A.">
        <title>Dandruff-associated Malassezia genomes reveal convergent and divergent virulence traits shared with plant and human fungal pathogens.</title>
        <authorList>
            <person name="Xu J."/>
            <person name="Saunders C.W."/>
            <person name="Hu P."/>
            <person name="Grant R.A."/>
            <person name="Boekhout T."/>
            <person name="Kuramae E.E."/>
            <person name="Kronstad J.W."/>
            <person name="Deangelis Y.M."/>
            <person name="Reeder N.L."/>
            <person name="Johnstone K.R."/>
            <person name="Leland M."/>
            <person name="Fieno A.M."/>
            <person name="Begley W.M."/>
            <person name="Sun Y."/>
            <person name="Lacey M.P."/>
            <person name="Chaudhary T."/>
            <person name="Keough T."/>
            <person name="Chu L."/>
            <person name="Sears R."/>
            <person name="Yuan B."/>
            <person name="Dawson T.L.Jr."/>
        </authorList>
    </citation>
    <scope>NUCLEOTIDE SEQUENCE [LARGE SCALE GENOMIC DNA]</scope>
    <source>
        <strain evidence="3">ATCC MYA-4612 / CBS 7966</strain>
    </source>
</reference>
<name>A8QCJ9_MALGO</name>
<dbReference type="VEuPathDB" id="FungiDB:MGL_4017"/>
<dbReference type="PANTHER" id="PTHR28228">
    <property type="entry name" value="SECRETORY COMPONENT PROTEIN SHR3"/>
    <property type="match status" value="1"/>
</dbReference>
<evidence type="ECO:0000313" key="2">
    <source>
        <dbReference type="EMBL" id="EDP41636.1"/>
    </source>
</evidence>
<dbReference type="GeneID" id="5853156"/>